<evidence type="ECO:0000313" key="3">
    <source>
        <dbReference type="EMBL" id="RHZ76911.1"/>
    </source>
</evidence>
<feature type="compositionally biased region" description="Basic and acidic residues" evidence="1">
    <location>
        <begin position="42"/>
        <end position="67"/>
    </location>
</feature>
<accession>A0A397ILW1</accession>
<feature type="transmembrane region" description="Helical" evidence="2">
    <location>
        <begin position="98"/>
        <end position="123"/>
    </location>
</feature>
<dbReference type="Gene3D" id="3.30.1360.180">
    <property type="match status" value="1"/>
</dbReference>
<dbReference type="SUPFAM" id="SSF53649">
    <property type="entry name" value="Alkaline phosphatase-like"/>
    <property type="match status" value="1"/>
</dbReference>
<reference evidence="3 4" key="1">
    <citation type="submission" date="2018-08" db="EMBL/GenBank/DDBJ databases">
        <title>Genome and evolution of the arbuscular mycorrhizal fungus Diversispora epigaea (formerly Glomus versiforme) and its bacterial endosymbionts.</title>
        <authorList>
            <person name="Sun X."/>
            <person name="Fei Z."/>
            <person name="Harrison M."/>
        </authorList>
    </citation>
    <scope>NUCLEOTIDE SEQUENCE [LARGE SCALE GENOMIC DNA]</scope>
    <source>
        <strain evidence="3 4">IT104</strain>
    </source>
</reference>
<gene>
    <name evidence="3" type="ORF">Glove_187g34</name>
</gene>
<keyword evidence="4" id="KW-1185">Reference proteome</keyword>
<sequence>MTTNTKYTALQEEDHNNNNNDDDDNGDDGNNNNNNIGEDNNDISHNEDNEPQNERNEGSEGSERSEGSEAGDTDGLLSGRRREVDEESQTSGKKRRNLILGFFVIFMILIMLLGTLIGIIMIFPKCHVPIIYFNGTHSFRSTVLLISFDGFRADYLNRNATPHISEFVKNGIKAEYMRPSFPSSTFPNHYTIATGLYPESHGIIGNVFYDPVLNDTFFYTDPKRSFDSKWWGGEPLWVTVIKDKQKSGVSQWVGSSSVIKGITPTYHYPFNNSLTTQDKVSQVMNWLDLPFDERPTFLATYENRVDSAGHRFGPDSLMEINEALGYVDNFVREMMEGLAKRNLTDIVNVIIVSDHGMTASVPDKIINLDNYIDISKVYPVLGFPLAGIRPYLDSELQKIYSDLKRASVDQPWNCYKSDEIPSKYHFSTNTSSLLSLSRITPIYCLPSLGGGFVNNRDHGNLTLTKGLHGYDNYLSDMRGIFLASGPAFKNVTRKRIIDNNDNNNNNNVVENFNNVEIYNIISRILHLCPAPNNGTHGGILWNDSN</sequence>
<dbReference type="InterPro" id="IPR017850">
    <property type="entry name" value="Alkaline_phosphatase_core_sf"/>
</dbReference>
<dbReference type="GO" id="GO:0047429">
    <property type="term" value="F:nucleoside triphosphate diphosphatase activity"/>
    <property type="evidence" value="ECO:0007669"/>
    <property type="project" value="TreeGrafter"/>
</dbReference>
<dbReference type="InterPro" id="IPR002591">
    <property type="entry name" value="Phosphodiest/P_Trfase"/>
</dbReference>
<dbReference type="Proteomes" id="UP000266861">
    <property type="component" value="Unassembled WGS sequence"/>
</dbReference>
<protein>
    <submittedName>
        <fullName evidence="3">Uncharacterized protein</fullName>
    </submittedName>
</protein>
<comment type="caution">
    <text evidence="3">The sequence shown here is derived from an EMBL/GenBank/DDBJ whole genome shotgun (WGS) entry which is preliminary data.</text>
</comment>
<feature type="region of interest" description="Disordered" evidence="1">
    <location>
        <begin position="1"/>
        <end position="91"/>
    </location>
</feature>
<dbReference type="OrthoDB" id="415411at2759"/>
<proteinExistence type="predicted"/>
<keyword evidence="2" id="KW-1133">Transmembrane helix</keyword>
<keyword evidence="2" id="KW-0812">Transmembrane</keyword>
<dbReference type="AlphaFoldDB" id="A0A397ILW1"/>
<dbReference type="STRING" id="1348612.A0A397ILW1"/>
<keyword evidence="2" id="KW-0472">Membrane</keyword>
<name>A0A397ILW1_9GLOM</name>
<feature type="compositionally biased region" description="Low complexity" evidence="1">
    <location>
        <begin position="28"/>
        <end position="38"/>
    </location>
</feature>
<dbReference type="EMBL" id="PQFF01000177">
    <property type="protein sequence ID" value="RHZ76911.1"/>
    <property type="molecule type" value="Genomic_DNA"/>
</dbReference>
<dbReference type="PANTHER" id="PTHR10151">
    <property type="entry name" value="ECTONUCLEOTIDE PYROPHOSPHATASE/PHOSPHODIESTERASE"/>
    <property type="match status" value="1"/>
</dbReference>
<organism evidence="3 4">
    <name type="scientific">Diversispora epigaea</name>
    <dbReference type="NCBI Taxonomy" id="1348612"/>
    <lineage>
        <taxon>Eukaryota</taxon>
        <taxon>Fungi</taxon>
        <taxon>Fungi incertae sedis</taxon>
        <taxon>Mucoromycota</taxon>
        <taxon>Glomeromycotina</taxon>
        <taxon>Glomeromycetes</taxon>
        <taxon>Diversisporales</taxon>
        <taxon>Diversisporaceae</taxon>
        <taxon>Diversispora</taxon>
    </lineage>
</organism>
<dbReference type="GO" id="GO:0017111">
    <property type="term" value="F:ribonucleoside triphosphate phosphatase activity"/>
    <property type="evidence" value="ECO:0007669"/>
    <property type="project" value="TreeGrafter"/>
</dbReference>
<dbReference type="GO" id="GO:0009141">
    <property type="term" value="P:nucleoside triphosphate metabolic process"/>
    <property type="evidence" value="ECO:0007669"/>
    <property type="project" value="TreeGrafter"/>
</dbReference>
<evidence type="ECO:0000256" key="1">
    <source>
        <dbReference type="SAM" id="MobiDB-lite"/>
    </source>
</evidence>
<dbReference type="Gene3D" id="3.40.720.10">
    <property type="entry name" value="Alkaline Phosphatase, subunit A"/>
    <property type="match status" value="1"/>
</dbReference>
<dbReference type="PANTHER" id="PTHR10151:SF120">
    <property type="entry name" value="BIS(5'-ADENOSYL)-TRIPHOSPHATASE"/>
    <property type="match status" value="1"/>
</dbReference>
<dbReference type="Pfam" id="PF01663">
    <property type="entry name" value="Phosphodiest"/>
    <property type="match status" value="1"/>
</dbReference>
<dbReference type="CDD" id="cd16018">
    <property type="entry name" value="Enpp"/>
    <property type="match status" value="1"/>
</dbReference>
<evidence type="ECO:0000256" key="2">
    <source>
        <dbReference type="SAM" id="Phobius"/>
    </source>
</evidence>
<evidence type="ECO:0000313" key="4">
    <source>
        <dbReference type="Proteomes" id="UP000266861"/>
    </source>
</evidence>